<evidence type="ECO:0000259" key="1">
    <source>
        <dbReference type="PROSITE" id="PS50943"/>
    </source>
</evidence>
<evidence type="ECO:0000313" key="3">
    <source>
        <dbReference type="Proteomes" id="UP000225889"/>
    </source>
</evidence>
<reference evidence="2 3" key="1">
    <citation type="submission" date="2017-10" db="EMBL/GenBank/DDBJ databases">
        <title>Resolving the taxonomy of Roseburia spp., Eubacterium rectale and Agathobacter spp. through phylogenomic analysis.</title>
        <authorList>
            <person name="Sheridan P.O."/>
            <person name="Walker A.W."/>
            <person name="Duncan S.H."/>
            <person name="Scott K.P."/>
            <person name="Toole P.W.O."/>
            <person name="Luis P."/>
            <person name="Flint H.J."/>
        </authorList>
    </citation>
    <scope>NUCLEOTIDE SEQUENCE [LARGE SCALE GENOMIC DNA]</scope>
    <source>
        <strain evidence="2 3">JK626</strain>
    </source>
</reference>
<dbReference type="SMART" id="SM00530">
    <property type="entry name" value="HTH_XRE"/>
    <property type="match status" value="1"/>
</dbReference>
<accession>A0A2G3DZ08</accession>
<dbReference type="RefSeq" id="WP_099391113.1">
    <property type="nucleotide sequence ID" value="NZ_PDYF01000005.1"/>
</dbReference>
<dbReference type="CDD" id="cd00093">
    <property type="entry name" value="HTH_XRE"/>
    <property type="match status" value="1"/>
</dbReference>
<organism evidence="2 3">
    <name type="scientific">Pseudobutyrivibrio ruminis</name>
    <dbReference type="NCBI Taxonomy" id="46206"/>
    <lineage>
        <taxon>Bacteria</taxon>
        <taxon>Bacillati</taxon>
        <taxon>Bacillota</taxon>
        <taxon>Clostridia</taxon>
        <taxon>Lachnospirales</taxon>
        <taxon>Lachnospiraceae</taxon>
        <taxon>Pseudobutyrivibrio</taxon>
    </lineage>
</organism>
<comment type="caution">
    <text evidence="2">The sequence shown here is derived from an EMBL/GenBank/DDBJ whole genome shotgun (WGS) entry which is preliminary data.</text>
</comment>
<dbReference type="EMBL" id="PDYF01000005">
    <property type="protein sequence ID" value="PHU36272.1"/>
    <property type="molecule type" value="Genomic_DNA"/>
</dbReference>
<evidence type="ECO:0000313" key="2">
    <source>
        <dbReference type="EMBL" id="PHU36272.1"/>
    </source>
</evidence>
<protein>
    <submittedName>
        <fullName evidence="2">Transcriptional regulator</fullName>
    </submittedName>
</protein>
<dbReference type="InterPro" id="IPR010982">
    <property type="entry name" value="Lambda_DNA-bd_dom_sf"/>
</dbReference>
<dbReference type="PROSITE" id="PS50943">
    <property type="entry name" value="HTH_CROC1"/>
    <property type="match status" value="1"/>
</dbReference>
<dbReference type="Gene3D" id="1.10.260.40">
    <property type="entry name" value="lambda repressor-like DNA-binding domains"/>
    <property type="match status" value="1"/>
</dbReference>
<dbReference type="InterPro" id="IPR001387">
    <property type="entry name" value="Cro/C1-type_HTH"/>
</dbReference>
<proteinExistence type="predicted"/>
<dbReference type="Proteomes" id="UP000225889">
    <property type="component" value="Unassembled WGS sequence"/>
</dbReference>
<dbReference type="AlphaFoldDB" id="A0A2G3DZ08"/>
<reference evidence="2 3" key="2">
    <citation type="submission" date="2017-10" db="EMBL/GenBank/DDBJ databases">
        <authorList>
            <person name="Banno H."/>
            <person name="Chua N.-H."/>
        </authorList>
    </citation>
    <scope>NUCLEOTIDE SEQUENCE [LARGE SCALE GENOMIC DNA]</scope>
    <source>
        <strain evidence="2 3">JK626</strain>
    </source>
</reference>
<dbReference type="Pfam" id="PF01381">
    <property type="entry name" value="HTH_3"/>
    <property type="match status" value="1"/>
</dbReference>
<sequence>MKVTDSSSFGALVKNKRKKLGYTQKYISEFTGISVSFLSDLENGKKTIELDKALRVANLLGLDVELNERG</sequence>
<gene>
    <name evidence="2" type="ORF">CSX01_01040</name>
</gene>
<feature type="domain" description="HTH cro/C1-type" evidence="1">
    <location>
        <begin position="13"/>
        <end position="67"/>
    </location>
</feature>
<name>A0A2G3DZ08_9FIRM</name>
<dbReference type="SUPFAM" id="SSF47413">
    <property type="entry name" value="lambda repressor-like DNA-binding domains"/>
    <property type="match status" value="1"/>
</dbReference>
<dbReference type="GO" id="GO:0003677">
    <property type="term" value="F:DNA binding"/>
    <property type="evidence" value="ECO:0007669"/>
    <property type="project" value="InterPro"/>
</dbReference>